<keyword evidence="1" id="KW-0175">Coiled coil</keyword>
<protein>
    <submittedName>
        <fullName evidence="2">Uncharacterized protein</fullName>
    </submittedName>
</protein>
<dbReference type="RefSeq" id="WP_007885102.1">
    <property type="nucleotide sequence ID" value="NZ_ACFY01000062.1"/>
</dbReference>
<proteinExistence type="predicted"/>
<reference evidence="2 3" key="2">
    <citation type="submission" date="2009-03" db="EMBL/GenBank/DDBJ databases">
        <title>Draft genome sequence of Roseburia inulinivorans (DSM 16841).</title>
        <authorList>
            <person name="Sudarsanam P."/>
            <person name="Ley R."/>
            <person name="Guruge J."/>
            <person name="Turnbaugh P.J."/>
            <person name="Mahowald M."/>
            <person name="Liep D."/>
            <person name="Gordon J."/>
        </authorList>
    </citation>
    <scope>NUCLEOTIDE SEQUENCE [LARGE SCALE GENOMIC DNA]</scope>
    <source>
        <strain evidence="2 3">DSM 16841</strain>
    </source>
</reference>
<dbReference type="GeneID" id="75161303"/>
<feature type="coiled-coil region" evidence="1">
    <location>
        <begin position="1"/>
        <end position="28"/>
    </location>
</feature>
<gene>
    <name evidence="2" type="ORF">ROSEINA2194_01679</name>
</gene>
<name>C0FSG3_9FIRM</name>
<dbReference type="Proteomes" id="UP000003561">
    <property type="component" value="Unassembled WGS sequence"/>
</dbReference>
<organism evidence="2 3">
    <name type="scientific">Roseburia inulinivorans DSM 16841</name>
    <dbReference type="NCBI Taxonomy" id="622312"/>
    <lineage>
        <taxon>Bacteria</taxon>
        <taxon>Bacillati</taxon>
        <taxon>Bacillota</taxon>
        <taxon>Clostridia</taxon>
        <taxon>Lachnospirales</taxon>
        <taxon>Lachnospiraceae</taxon>
        <taxon>Roseburia</taxon>
    </lineage>
</organism>
<evidence type="ECO:0000313" key="3">
    <source>
        <dbReference type="Proteomes" id="UP000003561"/>
    </source>
</evidence>
<evidence type="ECO:0000256" key="1">
    <source>
        <dbReference type="SAM" id="Coils"/>
    </source>
</evidence>
<accession>C0FSG3</accession>
<comment type="caution">
    <text evidence="2">The sequence shown here is derived from an EMBL/GenBank/DDBJ whole genome shotgun (WGS) entry which is preliminary data.</text>
</comment>
<dbReference type="EMBL" id="ACFY01000062">
    <property type="protein sequence ID" value="EEG94416.1"/>
    <property type="molecule type" value="Genomic_DNA"/>
</dbReference>
<evidence type="ECO:0000313" key="2">
    <source>
        <dbReference type="EMBL" id="EEG94416.1"/>
    </source>
</evidence>
<reference evidence="2 3" key="1">
    <citation type="submission" date="2009-02" db="EMBL/GenBank/DDBJ databases">
        <authorList>
            <person name="Fulton L."/>
            <person name="Clifton S."/>
            <person name="Fulton B."/>
            <person name="Xu J."/>
            <person name="Minx P."/>
            <person name="Pepin K.H."/>
            <person name="Johnson M."/>
            <person name="Bhonagiri V."/>
            <person name="Nash W.E."/>
            <person name="Mardis E.R."/>
            <person name="Wilson R.K."/>
        </authorList>
    </citation>
    <scope>NUCLEOTIDE SEQUENCE [LARGE SCALE GENOMIC DNA]</scope>
    <source>
        <strain evidence="2 3">DSM 16841</strain>
    </source>
</reference>
<dbReference type="AlphaFoldDB" id="C0FSG3"/>
<sequence>MRDSIENISQLQKQLNDLQLENQILKNILDKAGLSYHKGLSVLGQIDTKEAYDLEQGKRIIHPKAITENMAKYAILCIHVLPGLYHQEV</sequence>